<dbReference type="RefSeq" id="WP_060108173.1">
    <property type="nucleotide sequence ID" value="NZ_LPEQ01000113.1"/>
</dbReference>
<comment type="caution">
    <text evidence="1">The sequence shown here is derived from an EMBL/GenBank/DDBJ whole genome shotgun (WGS) entry which is preliminary data.</text>
</comment>
<reference evidence="1 2" key="1">
    <citation type="submission" date="2015-11" db="EMBL/GenBank/DDBJ databases">
        <title>Expanding the genomic diversity of Burkholderia species for the development of highly accurate diagnostics.</title>
        <authorList>
            <person name="Sahl J."/>
            <person name="Keim P."/>
            <person name="Wagner D."/>
        </authorList>
    </citation>
    <scope>NUCLEOTIDE SEQUENCE [LARGE SCALE GENOMIC DNA]</scope>
    <source>
        <strain evidence="1 2">MSMB1301WGS</strain>
    </source>
</reference>
<protein>
    <submittedName>
        <fullName evidence="1">Uncharacterized protein</fullName>
    </submittedName>
</protein>
<sequence>MQPIEDQFIALRTALERAGLTEHATNVRQAELALASTTTEHCHSRLEFDCYGDEDERVAYTLEEYVRAAKLVVGDEFEVTACFTRTEHYRIAGGGPTIDDPHAPFQFAPAEPDREDGAAEHQLIQAAESAHDDLSFLTNVAHWGRIRFGNPNRFTTRVRAVMRQIRSAARGPAASTDSSHSP</sequence>
<gene>
    <name evidence="1" type="ORF">WT27_13060</name>
</gene>
<dbReference type="AlphaFoldDB" id="A0A106DQZ2"/>
<proteinExistence type="predicted"/>
<dbReference type="EMBL" id="LPEQ01000113">
    <property type="protein sequence ID" value="KVV40851.1"/>
    <property type="molecule type" value="Genomic_DNA"/>
</dbReference>
<name>A0A106DQZ2_9BURK</name>
<organism evidence="1 2">
    <name type="scientific">Burkholderia territorii</name>
    <dbReference type="NCBI Taxonomy" id="1503055"/>
    <lineage>
        <taxon>Bacteria</taxon>
        <taxon>Pseudomonadati</taxon>
        <taxon>Pseudomonadota</taxon>
        <taxon>Betaproteobacteria</taxon>
        <taxon>Burkholderiales</taxon>
        <taxon>Burkholderiaceae</taxon>
        <taxon>Burkholderia</taxon>
        <taxon>Burkholderia cepacia complex</taxon>
    </lineage>
</organism>
<keyword evidence="2" id="KW-1185">Reference proteome</keyword>
<dbReference type="Proteomes" id="UP000062317">
    <property type="component" value="Unassembled WGS sequence"/>
</dbReference>
<evidence type="ECO:0000313" key="2">
    <source>
        <dbReference type="Proteomes" id="UP000062317"/>
    </source>
</evidence>
<accession>A0A106DQZ2</accession>
<evidence type="ECO:0000313" key="1">
    <source>
        <dbReference type="EMBL" id="KVV40851.1"/>
    </source>
</evidence>